<keyword evidence="4 6" id="KW-1133">Transmembrane helix</keyword>
<reference evidence="9 10" key="1">
    <citation type="submission" date="2019-05" db="EMBL/GenBank/DDBJ databases">
        <authorList>
            <person name="Qu J.-H."/>
        </authorList>
    </citation>
    <scope>NUCLEOTIDE SEQUENCE [LARGE SCALE GENOMIC DNA]</scope>
    <source>
        <strain evidence="9 10">T17</strain>
    </source>
</reference>
<feature type="domain" description="DUF4131" evidence="8">
    <location>
        <begin position="36"/>
        <end position="189"/>
    </location>
</feature>
<feature type="transmembrane region" description="Helical" evidence="6">
    <location>
        <begin position="417"/>
        <end position="442"/>
    </location>
</feature>
<dbReference type="Pfam" id="PF03772">
    <property type="entry name" value="Competence"/>
    <property type="match status" value="1"/>
</dbReference>
<name>A0A5R9L3K8_9BACT</name>
<proteinExistence type="predicted"/>
<dbReference type="EMBL" id="VCEJ01000002">
    <property type="protein sequence ID" value="TLV02991.1"/>
    <property type="molecule type" value="Genomic_DNA"/>
</dbReference>
<evidence type="ECO:0000256" key="5">
    <source>
        <dbReference type="ARBA" id="ARBA00023136"/>
    </source>
</evidence>
<organism evidence="9 10">
    <name type="scientific">Dyadobacter luticola</name>
    <dbReference type="NCBI Taxonomy" id="1979387"/>
    <lineage>
        <taxon>Bacteria</taxon>
        <taxon>Pseudomonadati</taxon>
        <taxon>Bacteroidota</taxon>
        <taxon>Cytophagia</taxon>
        <taxon>Cytophagales</taxon>
        <taxon>Spirosomataceae</taxon>
        <taxon>Dyadobacter</taxon>
    </lineage>
</organism>
<keyword evidence="2" id="KW-1003">Cell membrane</keyword>
<dbReference type="GO" id="GO:0005886">
    <property type="term" value="C:plasma membrane"/>
    <property type="evidence" value="ECO:0007669"/>
    <property type="project" value="UniProtKB-SubCell"/>
</dbReference>
<keyword evidence="3 6" id="KW-0812">Transmembrane</keyword>
<evidence type="ECO:0000313" key="10">
    <source>
        <dbReference type="Proteomes" id="UP000306402"/>
    </source>
</evidence>
<evidence type="ECO:0000256" key="2">
    <source>
        <dbReference type="ARBA" id="ARBA00022475"/>
    </source>
</evidence>
<feature type="transmembrane region" description="Helical" evidence="6">
    <location>
        <begin position="286"/>
        <end position="305"/>
    </location>
</feature>
<feature type="domain" description="ComEC/Rec2-related protein" evidence="7">
    <location>
        <begin position="235"/>
        <end position="503"/>
    </location>
</feature>
<dbReference type="PANTHER" id="PTHR30619:SF1">
    <property type="entry name" value="RECOMBINATION PROTEIN 2"/>
    <property type="match status" value="1"/>
</dbReference>
<feature type="transmembrane region" description="Helical" evidence="6">
    <location>
        <begin position="257"/>
        <end position="279"/>
    </location>
</feature>
<dbReference type="InterPro" id="IPR025405">
    <property type="entry name" value="DUF4131"/>
</dbReference>
<gene>
    <name evidence="9" type="ORF">FEN17_05095</name>
</gene>
<protein>
    <submittedName>
        <fullName evidence="9">ComEC family competence protein</fullName>
    </submittedName>
</protein>
<accession>A0A5R9L3K8</accession>
<dbReference type="OrthoDB" id="9761531at2"/>
<evidence type="ECO:0000256" key="6">
    <source>
        <dbReference type="SAM" id="Phobius"/>
    </source>
</evidence>
<dbReference type="RefSeq" id="WP_138364199.1">
    <property type="nucleotide sequence ID" value="NZ_VCEJ01000002.1"/>
</dbReference>
<evidence type="ECO:0000256" key="4">
    <source>
        <dbReference type="ARBA" id="ARBA00022989"/>
    </source>
</evidence>
<comment type="caution">
    <text evidence="9">The sequence shown here is derived from an EMBL/GenBank/DDBJ whole genome shotgun (WGS) entry which is preliminary data.</text>
</comment>
<feature type="transmembrane region" description="Helical" evidence="6">
    <location>
        <begin position="7"/>
        <end position="26"/>
    </location>
</feature>
<evidence type="ECO:0000256" key="3">
    <source>
        <dbReference type="ARBA" id="ARBA00022692"/>
    </source>
</evidence>
<feature type="transmembrane region" description="Helical" evidence="6">
    <location>
        <begin position="360"/>
        <end position="379"/>
    </location>
</feature>
<keyword evidence="10" id="KW-1185">Reference proteome</keyword>
<dbReference type="NCBIfam" id="TIGR00360">
    <property type="entry name" value="ComEC_N-term"/>
    <property type="match status" value="1"/>
</dbReference>
<feature type="transmembrane region" description="Helical" evidence="6">
    <location>
        <begin position="388"/>
        <end position="411"/>
    </location>
</feature>
<dbReference type="PANTHER" id="PTHR30619">
    <property type="entry name" value="DNA INTERNALIZATION/COMPETENCE PROTEIN COMEC/REC2"/>
    <property type="match status" value="1"/>
</dbReference>
<evidence type="ECO:0000256" key="1">
    <source>
        <dbReference type="ARBA" id="ARBA00004651"/>
    </source>
</evidence>
<dbReference type="InterPro" id="IPR052159">
    <property type="entry name" value="Competence_DNA_uptake"/>
</dbReference>
<dbReference type="AlphaFoldDB" id="A0A5R9L3K8"/>
<evidence type="ECO:0000259" key="7">
    <source>
        <dbReference type="Pfam" id="PF03772"/>
    </source>
</evidence>
<sequence length="595" mass="67529">MLSRAPFVGIALYLISGIVIGDWLFGQFSMSSLVPGFMLVVLLVIFLFYYFKKKKLASGVSLAAFFILLGAFSNINVEEKRDAETRLLGVVAYDFYEARVTSLPEKRSKSVRMEVTVDRLKLRSGAWMNVDLKALINIDSKAAQIPRPGDLIIVRGNLNRPIEASNPDQFDYRRYLRNKGILWTAYLPEHSFYMVDQNGVPRTLGLLSLQVSDWADQVFRKQIRNDQSYGLVKAMLLGRRDDLGEAQVDSYIASGTVHILSVSGMHVAIIFLSISYLLGWIKRFRFGNLLYLLLVIGLLGFYALATGFSPCVQRATVMCIVFVFAEVFKRQNNAMNTLAISAFLILLFDPSALYDVGFQLSYLAMSGIFLLFEPISNILKPDNRILKFIWQVTAMSFAAQLVTFPLSIYYFHQFPTYFWLVNPFVIAFTNVLLPAAMALLLASLTGLSLLQEIAAFIVDWSARLTDISVKIPEQLPQFLITNLHFSKPEMWLFYAMLFLIWYALHSRDYQYLKYAFASIFLFSAIAVSQSIFIYFSDTHIVHAVPKHAVRSFKDGNSLYVVSDATFPSDTNAFDFYLKNYVVNQEIENVISITAD</sequence>
<feature type="transmembrane region" description="Helical" evidence="6">
    <location>
        <begin position="511"/>
        <end position="535"/>
    </location>
</feature>
<dbReference type="InterPro" id="IPR004477">
    <property type="entry name" value="ComEC_N"/>
</dbReference>
<feature type="transmembrane region" description="Helical" evidence="6">
    <location>
        <begin position="56"/>
        <end position="75"/>
    </location>
</feature>
<feature type="transmembrane region" description="Helical" evidence="6">
    <location>
        <begin position="490"/>
        <end position="505"/>
    </location>
</feature>
<evidence type="ECO:0000259" key="8">
    <source>
        <dbReference type="Pfam" id="PF13567"/>
    </source>
</evidence>
<keyword evidence="5 6" id="KW-0472">Membrane</keyword>
<dbReference type="Pfam" id="PF13567">
    <property type="entry name" value="DUF4131"/>
    <property type="match status" value="1"/>
</dbReference>
<feature type="transmembrane region" description="Helical" evidence="6">
    <location>
        <begin position="32"/>
        <end position="51"/>
    </location>
</feature>
<evidence type="ECO:0000313" key="9">
    <source>
        <dbReference type="EMBL" id="TLV02991.1"/>
    </source>
</evidence>
<dbReference type="Proteomes" id="UP000306402">
    <property type="component" value="Unassembled WGS sequence"/>
</dbReference>
<comment type="subcellular location">
    <subcellularLocation>
        <location evidence="1">Cell membrane</location>
        <topology evidence="1">Multi-pass membrane protein</topology>
    </subcellularLocation>
</comment>